<accession>A0AA35L1N4</accession>
<keyword evidence="2" id="KW-1185">Reference proteome</keyword>
<dbReference type="AlphaFoldDB" id="A0AA35L1N4"/>
<dbReference type="Proteomes" id="UP001178461">
    <property type="component" value="Chromosome 12"/>
</dbReference>
<evidence type="ECO:0000313" key="1">
    <source>
        <dbReference type="EMBL" id="CAI5788237.1"/>
    </source>
</evidence>
<evidence type="ECO:0000313" key="2">
    <source>
        <dbReference type="Proteomes" id="UP001178461"/>
    </source>
</evidence>
<proteinExistence type="predicted"/>
<organism evidence="1 2">
    <name type="scientific">Podarcis lilfordi</name>
    <name type="common">Lilford's wall lizard</name>
    <dbReference type="NCBI Taxonomy" id="74358"/>
    <lineage>
        <taxon>Eukaryota</taxon>
        <taxon>Metazoa</taxon>
        <taxon>Chordata</taxon>
        <taxon>Craniata</taxon>
        <taxon>Vertebrata</taxon>
        <taxon>Euteleostomi</taxon>
        <taxon>Lepidosauria</taxon>
        <taxon>Squamata</taxon>
        <taxon>Bifurcata</taxon>
        <taxon>Unidentata</taxon>
        <taxon>Episquamata</taxon>
        <taxon>Laterata</taxon>
        <taxon>Lacertibaenia</taxon>
        <taxon>Lacertidae</taxon>
        <taxon>Podarcis</taxon>
    </lineage>
</organism>
<protein>
    <submittedName>
        <fullName evidence="1">Prolactin-releasing peptide-like</fullName>
    </submittedName>
</protein>
<gene>
    <name evidence="1" type="ORF">PODLI_1B042489</name>
</gene>
<dbReference type="PANTHER" id="PTHR17206">
    <property type="entry name" value="PROLACTIN-RELEASING PEPTIDE"/>
    <property type="match status" value="1"/>
</dbReference>
<name>A0AA35L1N4_9SAUR</name>
<sequence length="147" mass="16870">MFTLLFLKYKRKCSEADVSSSISPLPLPTTRSIKSLAMVGLEHWSPVEQPLRKQVSRDDSSCVVLPWGFLLSFTSGQRSYFKHQIDNRSPEIDPFWYVGRGVRPIGRFGKRQLKFGRNNLRSRSRNLELILTALQKQAALEADDDGW</sequence>
<dbReference type="InterPro" id="IPR026194">
    <property type="entry name" value="PrRP"/>
</dbReference>
<dbReference type="Pfam" id="PF15172">
    <property type="entry name" value="Prolactin_RP"/>
    <property type="match status" value="1"/>
</dbReference>
<dbReference type="GO" id="GO:0005179">
    <property type="term" value="F:hormone activity"/>
    <property type="evidence" value="ECO:0007669"/>
    <property type="project" value="InterPro"/>
</dbReference>
<reference evidence="1" key="1">
    <citation type="submission" date="2022-12" db="EMBL/GenBank/DDBJ databases">
        <authorList>
            <person name="Alioto T."/>
            <person name="Alioto T."/>
            <person name="Gomez Garrido J."/>
        </authorList>
    </citation>
    <scope>NUCLEOTIDE SEQUENCE</scope>
</reference>
<dbReference type="EMBL" id="OX395137">
    <property type="protein sequence ID" value="CAI5788237.1"/>
    <property type="molecule type" value="Genomic_DNA"/>
</dbReference>
<dbReference type="PANTHER" id="PTHR17206:SF0">
    <property type="entry name" value="PRRP PROTEIN"/>
    <property type="match status" value="1"/>
</dbReference>